<evidence type="ECO:0000259" key="1">
    <source>
        <dbReference type="PROSITE" id="PS50164"/>
    </source>
</evidence>
<organism evidence="2">
    <name type="scientific">Amphimedon queenslandica</name>
    <name type="common">Sponge</name>
    <dbReference type="NCBI Taxonomy" id="400682"/>
    <lineage>
        <taxon>Eukaryota</taxon>
        <taxon>Metazoa</taxon>
        <taxon>Porifera</taxon>
        <taxon>Demospongiae</taxon>
        <taxon>Heteroscleromorpha</taxon>
        <taxon>Haplosclerida</taxon>
        <taxon>Niphatidae</taxon>
        <taxon>Amphimedon</taxon>
    </lineage>
</organism>
<proteinExistence type="predicted"/>
<feature type="domain" description="GIY-YIG" evidence="1">
    <location>
        <begin position="16"/>
        <end position="109"/>
    </location>
</feature>
<dbReference type="Pfam" id="PF01541">
    <property type="entry name" value="GIY-YIG"/>
    <property type="match status" value="1"/>
</dbReference>
<name>A0A1X7VTS6_AMPQE</name>
<dbReference type="SUPFAM" id="SSF82771">
    <property type="entry name" value="GIY-YIG endonuclease"/>
    <property type="match status" value="1"/>
</dbReference>
<protein>
    <recommendedName>
        <fullName evidence="1">GIY-YIG domain-containing protein</fullName>
    </recommendedName>
</protein>
<dbReference type="PROSITE" id="PS50164">
    <property type="entry name" value="GIY_YIG"/>
    <property type="match status" value="1"/>
</dbReference>
<reference evidence="2" key="1">
    <citation type="submission" date="2017-05" db="UniProtKB">
        <authorList>
            <consortium name="EnsemblMetazoa"/>
        </authorList>
    </citation>
    <scope>IDENTIFICATION</scope>
</reference>
<dbReference type="InParanoid" id="A0A1X7VTS6"/>
<evidence type="ECO:0000313" key="2">
    <source>
        <dbReference type="EnsemblMetazoa" id="Aqu2.1.43502_001"/>
    </source>
</evidence>
<dbReference type="Gene3D" id="3.40.1440.10">
    <property type="entry name" value="GIY-YIG endonuclease"/>
    <property type="match status" value="1"/>
</dbReference>
<dbReference type="InterPro" id="IPR035901">
    <property type="entry name" value="GIY-YIG_endonuc_sf"/>
</dbReference>
<sequence>MPPYSCVPIKSCRSDLKNVVYLIVSTRGKKYVGITTRTLKHRMGQHREAIRAGHGDGQKFIDYYRRNNFEKATVQVLYKPRGGKVSQKLRQKEVEYIQEYDSMRNGLNSKL</sequence>
<dbReference type="SMART" id="SM00465">
    <property type="entry name" value="GIYc"/>
    <property type="match status" value="1"/>
</dbReference>
<dbReference type="AlphaFoldDB" id="A0A1X7VTS6"/>
<dbReference type="EnsemblMetazoa" id="Aqu2.1.43502_001">
    <property type="protein sequence ID" value="Aqu2.1.43502_001"/>
    <property type="gene ID" value="Aqu2.1.43502"/>
</dbReference>
<dbReference type="InterPro" id="IPR000305">
    <property type="entry name" value="GIY-YIG_endonuc"/>
</dbReference>
<accession>A0A1X7VTS6</accession>